<dbReference type="InterPro" id="IPR015943">
    <property type="entry name" value="WD40/YVTN_repeat-like_dom_sf"/>
</dbReference>
<dbReference type="EMBL" id="AOIL01000051">
    <property type="protein sequence ID" value="ELY88366.1"/>
    <property type="molecule type" value="Genomic_DNA"/>
</dbReference>
<feature type="compositionally biased region" description="Polar residues" evidence="1">
    <location>
        <begin position="50"/>
        <end position="63"/>
    </location>
</feature>
<dbReference type="Gene3D" id="2.40.128.630">
    <property type="match status" value="1"/>
</dbReference>
<name>L9ZQL0_9EURY</name>
<proteinExistence type="predicted"/>
<dbReference type="InterPro" id="IPR006311">
    <property type="entry name" value="TAT_signal"/>
</dbReference>
<feature type="domain" description="Pyrrolo-quinoline quinone repeat" evidence="2">
    <location>
        <begin position="98"/>
        <end position="318"/>
    </location>
</feature>
<comment type="caution">
    <text evidence="3">The sequence shown here is derived from an EMBL/GenBank/DDBJ whole genome shotgun (WGS) entry which is preliminary data.</text>
</comment>
<dbReference type="InterPro" id="IPR018391">
    <property type="entry name" value="PQQ_b-propeller_rpt"/>
</dbReference>
<sequence>MVEHNRRNVLKYAGLAMTGGALATGSTVADTTGSGTGANGTDGSAAESRGWSSIGGNAGNNPVVSAGDAPETPVTVAWEYDQAGPTAVVDGTVYLTTDGEVHALDAADGSVEWQTDAIGASGTPAVADGTVYVGGERLTVIDAANGDLCCQHDLGYDEDIASPVVADGRVLTVGDGTLYALDAAERELAWEFTPDGDPLYEQPVAVGGDAAVAVSESRAFARELADGTERWRLDEPVGDDEHSRFAKPSYRQTSFPVATDDVVAIGSADTEPEAMWPLGYTTLYDVETGEQRVSSARAAFNPAAITDARLYALESHNARGHDRETGEEGWDTAVSTYQVSSLATGDGTVYAGLTIDGEAYGPGEAPEDENGVYAFDSETGEVEWSVGTDSIPTIAVTDGTIYASSETLVAIRSEGDDRDAESADEEGTEDETDGESDGEADGNGTESDSSDSTGGNDTGESSTGDANESASGDGNGSETGNGSGDGDLGEGNVESEADSNEESEGMPGFTAGAGVVGAAAGIEALRRRTDVDTDDTDA</sequence>
<dbReference type="AlphaFoldDB" id="L9ZQL0"/>
<dbReference type="InterPro" id="IPR002372">
    <property type="entry name" value="PQQ_rpt_dom"/>
</dbReference>
<dbReference type="InterPro" id="IPR011047">
    <property type="entry name" value="Quinoprotein_ADH-like_sf"/>
</dbReference>
<accession>L9ZQL0</accession>
<gene>
    <name evidence="3" type="ORF">C484_15672</name>
</gene>
<dbReference type="SUPFAM" id="SSF50998">
    <property type="entry name" value="Quinoprotein alcohol dehydrogenase-like"/>
    <property type="match status" value="2"/>
</dbReference>
<dbReference type="Gene3D" id="2.140.10.10">
    <property type="entry name" value="Quinoprotein alcohol dehydrogenase-like superfamily"/>
    <property type="match status" value="1"/>
</dbReference>
<dbReference type="PANTHER" id="PTHR34512:SF30">
    <property type="entry name" value="OUTER MEMBRANE PROTEIN ASSEMBLY FACTOR BAMB"/>
    <property type="match status" value="1"/>
</dbReference>
<dbReference type="PANTHER" id="PTHR34512">
    <property type="entry name" value="CELL SURFACE PROTEIN"/>
    <property type="match status" value="1"/>
</dbReference>
<dbReference type="PROSITE" id="PS51318">
    <property type="entry name" value="TAT"/>
    <property type="match status" value="1"/>
</dbReference>
<protein>
    <submittedName>
        <fullName evidence="3">Pyrrolo-quinoline quinone</fullName>
    </submittedName>
</protein>
<dbReference type="Pfam" id="PF13360">
    <property type="entry name" value="PQQ_2"/>
    <property type="match status" value="1"/>
</dbReference>
<dbReference type="OrthoDB" id="169887at2157"/>
<evidence type="ECO:0000313" key="3">
    <source>
        <dbReference type="EMBL" id="ELY88366.1"/>
    </source>
</evidence>
<dbReference type="Proteomes" id="UP000011648">
    <property type="component" value="Unassembled WGS sequence"/>
</dbReference>
<evidence type="ECO:0000259" key="2">
    <source>
        <dbReference type="Pfam" id="PF13360"/>
    </source>
</evidence>
<feature type="region of interest" description="Disordered" evidence="1">
    <location>
        <begin position="413"/>
        <end position="514"/>
    </location>
</feature>
<dbReference type="STRING" id="1230458.C484_15672"/>
<dbReference type="PATRIC" id="fig|1230458.4.peg.3172"/>
<evidence type="ECO:0000313" key="4">
    <source>
        <dbReference type="Proteomes" id="UP000011648"/>
    </source>
</evidence>
<feature type="compositionally biased region" description="Acidic residues" evidence="1">
    <location>
        <begin position="493"/>
        <end position="504"/>
    </location>
</feature>
<feature type="compositionally biased region" description="Acidic residues" evidence="1">
    <location>
        <begin position="416"/>
        <end position="440"/>
    </location>
</feature>
<dbReference type="RefSeq" id="WP_006826799.1">
    <property type="nucleotide sequence ID" value="NZ_AOIL01000051.1"/>
</dbReference>
<feature type="compositionally biased region" description="Gly residues" evidence="1">
    <location>
        <begin position="473"/>
        <end position="486"/>
    </location>
</feature>
<dbReference type="SMART" id="SM00564">
    <property type="entry name" value="PQQ"/>
    <property type="match status" value="5"/>
</dbReference>
<reference evidence="3 4" key="1">
    <citation type="journal article" date="2014" name="PLoS Genet.">
        <title>Phylogenetically driven sequencing of extremely halophilic archaea reveals strategies for static and dynamic osmo-response.</title>
        <authorList>
            <person name="Becker E.A."/>
            <person name="Seitzer P.M."/>
            <person name="Tritt A."/>
            <person name="Larsen D."/>
            <person name="Krusor M."/>
            <person name="Yao A.I."/>
            <person name="Wu D."/>
            <person name="Madern D."/>
            <person name="Eisen J.A."/>
            <person name="Darling A.E."/>
            <person name="Facciotti M.T."/>
        </authorList>
    </citation>
    <scope>NUCLEOTIDE SEQUENCE [LARGE SCALE GENOMIC DNA]</scope>
    <source>
        <strain evidence="3 4">DSM 12281</strain>
    </source>
</reference>
<dbReference type="Gene3D" id="2.130.10.10">
    <property type="entry name" value="YVTN repeat-like/Quinoprotein amine dehydrogenase"/>
    <property type="match status" value="1"/>
</dbReference>
<organism evidence="3 4">
    <name type="scientific">Natrialba taiwanensis DSM 12281</name>
    <dbReference type="NCBI Taxonomy" id="1230458"/>
    <lineage>
        <taxon>Archaea</taxon>
        <taxon>Methanobacteriati</taxon>
        <taxon>Methanobacteriota</taxon>
        <taxon>Stenosarchaea group</taxon>
        <taxon>Halobacteria</taxon>
        <taxon>Halobacteriales</taxon>
        <taxon>Natrialbaceae</taxon>
        <taxon>Natrialba</taxon>
    </lineage>
</organism>
<feature type="compositionally biased region" description="Low complexity" evidence="1">
    <location>
        <begin position="442"/>
        <end position="465"/>
    </location>
</feature>
<feature type="region of interest" description="Disordered" evidence="1">
    <location>
        <begin position="33"/>
        <end position="68"/>
    </location>
</feature>
<keyword evidence="4" id="KW-1185">Reference proteome</keyword>
<evidence type="ECO:0000256" key="1">
    <source>
        <dbReference type="SAM" id="MobiDB-lite"/>
    </source>
</evidence>